<accession>A0A9C6DIR4</accession>
<dbReference type="GO" id="GO:0032259">
    <property type="term" value="P:methylation"/>
    <property type="evidence" value="ECO:0007669"/>
    <property type="project" value="UniProtKB-KW"/>
</dbReference>
<dbReference type="GO" id="GO:0016279">
    <property type="term" value="F:protein-lysine N-methyltransferase activity"/>
    <property type="evidence" value="ECO:0007669"/>
    <property type="project" value="TreeGrafter"/>
</dbReference>
<dbReference type="Pfam" id="PF06325">
    <property type="entry name" value="PrmA"/>
    <property type="match status" value="1"/>
</dbReference>
<keyword evidence="1" id="KW-0489">Methyltransferase</keyword>
<organism evidence="6 7">
    <name type="scientific">Glossina fuscipes</name>
    <dbReference type="NCBI Taxonomy" id="7396"/>
    <lineage>
        <taxon>Eukaryota</taxon>
        <taxon>Metazoa</taxon>
        <taxon>Ecdysozoa</taxon>
        <taxon>Arthropoda</taxon>
        <taxon>Hexapoda</taxon>
        <taxon>Insecta</taxon>
        <taxon>Pterygota</taxon>
        <taxon>Neoptera</taxon>
        <taxon>Endopterygota</taxon>
        <taxon>Diptera</taxon>
        <taxon>Brachycera</taxon>
        <taxon>Muscomorpha</taxon>
        <taxon>Hippoboscoidea</taxon>
        <taxon>Glossinidae</taxon>
        <taxon>Glossina</taxon>
    </lineage>
</organism>
<evidence type="ECO:0000313" key="7">
    <source>
        <dbReference type="RefSeq" id="XP_037886726.1"/>
    </source>
</evidence>
<evidence type="ECO:0000313" key="6">
    <source>
        <dbReference type="Proteomes" id="UP000092443"/>
    </source>
</evidence>
<keyword evidence="2" id="KW-0808">Transferase</keyword>
<evidence type="ECO:0000256" key="2">
    <source>
        <dbReference type="ARBA" id="ARBA00022679"/>
    </source>
</evidence>
<evidence type="ECO:0000256" key="3">
    <source>
        <dbReference type="ARBA" id="ARBA00037932"/>
    </source>
</evidence>
<dbReference type="SUPFAM" id="SSF53335">
    <property type="entry name" value="S-adenosyl-L-methionine-dependent methyltransferases"/>
    <property type="match status" value="1"/>
</dbReference>
<protein>
    <recommendedName>
        <fullName evidence="5">ETFB lysine methyltransferase</fullName>
    </recommendedName>
    <alternativeName>
        <fullName evidence="4">Protein N-lysine methyltransferase METTL20</fullName>
    </alternativeName>
</protein>
<sequence length="291" mass="32488">MLATRTLKNVLTFQVNFSLLLKKSKIALIKAEDALKSEGESKAKLERLRFKSETTPSQNKNAENELKKEALPVWICFQNLKEKIVKETKISDQHLTPEILLHLITPECRLFNARLTAELENLFKNDPFWGFYWPGGQALKRPDLVKGKSVLDVGCGCGATSIAAIKKNAKYALANDTDEAAGCSVLVNAELNSIDLCKLFISSRNLIGSPVEEEVICIGDLFYDEEIADILFPWLDNLADAGKMILIGDPGRHGLSTTKMPFLTKLAAYDLTANCCIENKGFKNVFVWKFR</sequence>
<dbReference type="GeneID" id="119635794"/>
<dbReference type="InterPro" id="IPR050078">
    <property type="entry name" value="Ribosomal_L11_MeTrfase_PrmA"/>
</dbReference>
<evidence type="ECO:0000256" key="1">
    <source>
        <dbReference type="ARBA" id="ARBA00022603"/>
    </source>
</evidence>
<proteinExistence type="inferred from homology"/>
<name>A0A9C6DIR4_9MUSC</name>
<dbReference type="CDD" id="cd02440">
    <property type="entry name" value="AdoMet_MTases"/>
    <property type="match status" value="1"/>
</dbReference>
<keyword evidence="6" id="KW-1185">Reference proteome</keyword>
<dbReference type="Proteomes" id="UP000092443">
    <property type="component" value="Unplaced"/>
</dbReference>
<dbReference type="RefSeq" id="XP_037886726.1">
    <property type="nucleotide sequence ID" value="XM_038030798.1"/>
</dbReference>
<reference evidence="7" key="1">
    <citation type="submission" date="2025-08" db="UniProtKB">
        <authorList>
            <consortium name="RefSeq"/>
        </authorList>
    </citation>
    <scope>IDENTIFICATION</scope>
    <source>
        <tissue evidence="7">Whole body pupa</tissue>
    </source>
</reference>
<dbReference type="KEGG" id="gfs:119635794"/>
<dbReference type="GO" id="GO:0005759">
    <property type="term" value="C:mitochondrial matrix"/>
    <property type="evidence" value="ECO:0007669"/>
    <property type="project" value="TreeGrafter"/>
</dbReference>
<evidence type="ECO:0000256" key="5">
    <source>
        <dbReference type="ARBA" id="ARBA00042266"/>
    </source>
</evidence>
<comment type="similarity">
    <text evidence="3">Belongs to the methyltransferase superfamily. ETFBKMT family.</text>
</comment>
<dbReference type="Gene3D" id="3.40.50.150">
    <property type="entry name" value="Vaccinia Virus protein VP39"/>
    <property type="match status" value="1"/>
</dbReference>
<dbReference type="InterPro" id="IPR029063">
    <property type="entry name" value="SAM-dependent_MTases_sf"/>
</dbReference>
<gene>
    <name evidence="7" type="primary">LOC119635794</name>
</gene>
<dbReference type="PANTHER" id="PTHR43648:SF1">
    <property type="entry name" value="ELECTRON TRANSFER FLAVOPROTEIN BETA SUBUNIT LYSINE METHYLTRANSFERASE"/>
    <property type="match status" value="1"/>
</dbReference>
<dbReference type="PANTHER" id="PTHR43648">
    <property type="entry name" value="ELECTRON TRANSFER FLAVOPROTEIN BETA SUBUNIT LYSINE METHYLTRANSFERASE"/>
    <property type="match status" value="1"/>
</dbReference>
<evidence type="ECO:0000256" key="4">
    <source>
        <dbReference type="ARBA" id="ARBA00041867"/>
    </source>
</evidence>
<dbReference type="AlphaFoldDB" id="A0A9C6DIR4"/>